<dbReference type="CDD" id="cd11297">
    <property type="entry name" value="PIN_LabA-like_N_1"/>
    <property type="match status" value="1"/>
</dbReference>
<dbReference type="InterPro" id="IPR041966">
    <property type="entry name" value="LOTUS-like"/>
</dbReference>
<reference evidence="3 4" key="1">
    <citation type="submission" date="2019-01" db="EMBL/GenBank/DDBJ databases">
        <title>Lactibacter flavus gen. nov., sp. nov., a novel bacterium of the family Propionibacteriaceae isolated from raw milk and dairy products.</title>
        <authorList>
            <person name="Huptas C."/>
            <person name="Wenning M."/>
            <person name="Breitenwieser F."/>
            <person name="Doll E."/>
            <person name="Von Neubeck M."/>
            <person name="Busse H.-J."/>
            <person name="Scherer S."/>
        </authorList>
    </citation>
    <scope>NUCLEOTIDE SEQUENCE [LARGE SCALE GENOMIC DNA]</scope>
    <source>
        <strain evidence="3 4">DSM 22130</strain>
    </source>
</reference>
<dbReference type="EMBL" id="SDMR01000002">
    <property type="protein sequence ID" value="TBT95923.1"/>
    <property type="molecule type" value="Genomic_DNA"/>
</dbReference>
<protein>
    <submittedName>
        <fullName evidence="3">NYN domain-containing protein</fullName>
    </submittedName>
</protein>
<dbReference type="AlphaFoldDB" id="A0A4Q9KN13"/>
<dbReference type="OrthoDB" id="2379772at2"/>
<organism evidence="3 4">
    <name type="scientific">Propioniciclava tarda</name>
    <dbReference type="NCBI Taxonomy" id="433330"/>
    <lineage>
        <taxon>Bacteria</taxon>
        <taxon>Bacillati</taxon>
        <taxon>Actinomycetota</taxon>
        <taxon>Actinomycetes</taxon>
        <taxon>Propionibacteriales</taxon>
        <taxon>Propionibacteriaceae</taxon>
        <taxon>Propioniciclava</taxon>
    </lineage>
</organism>
<feature type="domain" description="HTH OST-type" evidence="2">
    <location>
        <begin position="215"/>
        <end position="272"/>
    </location>
</feature>
<dbReference type="Gene3D" id="3.40.50.1010">
    <property type="entry name" value="5'-nuclease"/>
    <property type="match status" value="1"/>
</dbReference>
<dbReference type="InterPro" id="IPR021139">
    <property type="entry name" value="NYN"/>
</dbReference>
<gene>
    <name evidence="3" type="ORF">ET996_02825</name>
</gene>
<accession>A0A4Q9KN13</accession>
<evidence type="ECO:0000259" key="2">
    <source>
        <dbReference type="Pfam" id="PF12872"/>
    </source>
</evidence>
<proteinExistence type="predicted"/>
<dbReference type="PANTHER" id="PTHR35811:SF1">
    <property type="entry name" value="HTH OST-TYPE DOMAIN-CONTAINING PROTEIN"/>
    <property type="match status" value="1"/>
</dbReference>
<evidence type="ECO:0000313" key="3">
    <source>
        <dbReference type="EMBL" id="TBT95923.1"/>
    </source>
</evidence>
<name>A0A4Q9KN13_PROTD</name>
<sequence>MKKAARSPLRSPGSRRSSAQRWTFVRQHVRVTNRHRRQLHDYCSLVTDTPPAIALLVDADNAALDSLDEVLAALTKHGQVQIRRAYGNWFKTALRSWDAELNRRGFRAIQQSDPVKGKNATDLALVIDAVDLHHTVAPEIFALVSSDSDYTPLAHYLRERGVKVLGFGRPTTAPSFQAACTTFTAIHGNGASTPSSTAGTAKQKTATNPQPTLTEMLAGAIAKNADKQGWARVSAVANHLRQHYGQTSRDHGKATWTKVLKALPGYEFRNEGTTSVSVRVKPGS</sequence>
<dbReference type="Pfam" id="PF12872">
    <property type="entry name" value="OST-HTH"/>
    <property type="match status" value="1"/>
</dbReference>
<evidence type="ECO:0000259" key="1">
    <source>
        <dbReference type="Pfam" id="PF01936"/>
    </source>
</evidence>
<feature type="domain" description="NYN" evidence="1">
    <location>
        <begin position="53"/>
        <end position="186"/>
    </location>
</feature>
<evidence type="ECO:0000313" key="4">
    <source>
        <dbReference type="Proteomes" id="UP000291933"/>
    </source>
</evidence>
<dbReference type="GO" id="GO:0004540">
    <property type="term" value="F:RNA nuclease activity"/>
    <property type="evidence" value="ECO:0007669"/>
    <property type="project" value="InterPro"/>
</dbReference>
<dbReference type="Gene3D" id="3.30.420.610">
    <property type="entry name" value="LOTUS domain-like"/>
    <property type="match status" value="1"/>
</dbReference>
<keyword evidence="4" id="KW-1185">Reference proteome</keyword>
<dbReference type="PANTHER" id="PTHR35811">
    <property type="entry name" value="SLR1870 PROTEIN"/>
    <property type="match status" value="1"/>
</dbReference>
<dbReference type="Pfam" id="PF01936">
    <property type="entry name" value="NYN"/>
    <property type="match status" value="1"/>
</dbReference>
<dbReference type="InterPro" id="IPR025605">
    <property type="entry name" value="OST-HTH/LOTUS_dom"/>
</dbReference>
<dbReference type="Proteomes" id="UP000291933">
    <property type="component" value="Unassembled WGS sequence"/>
</dbReference>
<comment type="caution">
    <text evidence="3">The sequence shown here is derived from an EMBL/GenBank/DDBJ whole genome shotgun (WGS) entry which is preliminary data.</text>
</comment>